<keyword evidence="3" id="KW-1185">Reference proteome</keyword>
<dbReference type="AlphaFoldDB" id="A0A9P5LBJ6"/>
<gene>
    <name evidence="2" type="ORF">G7Z17_g11209</name>
</gene>
<accession>A0A9P5LBJ6</accession>
<name>A0A9P5LBJ6_9HYPO</name>
<evidence type="ECO:0000256" key="1">
    <source>
        <dbReference type="SAM" id="MobiDB-lite"/>
    </source>
</evidence>
<evidence type="ECO:0000313" key="2">
    <source>
        <dbReference type="EMBL" id="KAF7542868.1"/>
    </source>
</evidence>
<comment type="caution">
    <text evidence="2">The sequence shown here is derived from an EMBL/GenBank/DDBJ whole genome shotgun (WGS) entry which is preliminary data.</text>
</comment>
<sequence>MNSKNWNDRADKDLFFTILSVKNIGIISGAEWTTIGNHMRTLGYGFTNEGCRQHFQGLRRAQNKAEINGTVGESSRKVDPTMNPITRRPGPGRGRPRKQPLVPVDGDPMADDLSPSIPDHDHPGAHPSAHIPGAPLSIAPIPPPGASLAIPAAMTEEPMDEPLNGPPLTFPSPPPHDPELPQDPPHLHPLQAQQSQNLQQLPPAQSLQEDPKLISSQPPIEDSVEPVAVSAAPPESLGREHELDADGEEPNPKRQRISSPDPTKEVLDDEAVLALAAHGGAADPFQSDFSYGEA</sequence>
<feature type="region of interest" description="Disordered" evidence="1">
    <location>
        <begin position="66"/>
        <end position="269"/>
    </location>
</feature>
<evidence type="ECO:0000313" key="3">
    <source>
        <dbReference type="Proteomes" id="UP000722485"/>
    </source>
</evidence>
<proteinExistence type="predicted"/>
<feature type="compositionally biased region" description="Pro residues" evidence="1">
    <location>
        <begin position="164"/>
        <end position="175"/>
    </location>
</feature>
<dbReference type="Proteomes" id="UP000722485">
    <property type="component" value="Unassembled WGS sequence"/>
</dbReference>
<protein>
    <recommendedName>
        <fullName evidence="4">Myb-like domain-containing protein</fullName>
    </recommendedName>
</protein>
<organism evidence="2 3">
    <name type="scientific">Cylindrodendrum hubeiense</name>
    <dbReference type="NCBI Taxonomy" id="595255"/>
    <lineage>
        <taxon>Eukaryota</taxon>
        <taxon>Fungi</taxon>
        <taxon>Dikarya</taxon>
        <taxon>Ascomycota</taxon>
        <taxon>Pezizomycotina</taxon>
        <taxon>Sordariomycetes</taxon>
        <taxon>Hypocreomycetidae</taxon>
        <taxon>Hypocreales</taxon>
        <taxon>Nectriaceae</taxon>
        <taxon>Cylindrodendrum</taxon>
    </lineage>
</organism>
<dbReference type="EMBL" id="JAANBB010000408">
    <property type="protein sequence ID" value="KAF7542868.1"/>
    <property type="molecule type" value="Genomic_DNA"/>
</dbReference>
<dbReference type="OrthoDB" id="4525115at2759"/>
<feature type="compositionally biased region" description="Low complexity" evidence="1">
    <location>
        <begin position="188"/>
        <end position="208"/>
    </location>
</feature>
<evidence type="ECO:0008006" key="4">
    <source>
        <dbReference type="Google" id="ProtNLM"/>
    </source>
</evidence>
<reference evidence="2" key="1">
    <citation type="submission" date="2020-03" db="EMBL/GenBank/DDBJ databases">
        <title>Draft Genome Sequence of Cylindrodendrum hubeiense.</title>
        <authorList>
            <person name="Buettner E."/>
            <person name="Kellner H."/>
        </authorList>
    </citation>
    <scope>NUCLEOTIDE SEQUENCE</scope>
    <source>
        <strain evidence="2">IHI 201604</strain>
    </source>
</reference>